<dbReference type="EMBL" id="BGPR01005146">
    <property type="protein sequence ID" value="GBN07276.1"/>
    <property type="molecule type" value="Genomic_DNA"/>
</dbReference>
<evidence type="ECO:0000256" key="1">
    <source>
        <dbReference type="SAM" id="MobiDB-lite"/>
    </source>
</evidence>
<comment type="caution">
    <text evidence="2">The sequence shown here is derived from an EMBL/GenBank/DDBJ whole genome shotgun (WGS) entry which is preliminary data.</text>
</comment>
<reference evidence="2 3" key="1">
    <citation type="journal article" date="2019" name="Sci. Rep.">
        <title>Orb-weaving spider Araneus ventricosus genome elucidates the spidroin gene catalogue.</title>
        <authorList>
            <person name="Kono N."/>
            <person name="Nakamura H."/>
            <person name="Ohtoshi R."/>
            <person name="Moran D.A.P."/>
            <person name="Shinohara A."/>
            <person name="Yoshida Y."/>
            <person name="Fujiwara M."/>
            <person name="Mori M."/>
            <person name="Tomita M."/>
            <person name="Arakawa K."/>
        </authorList>
    </citation>
    <scope>NUCLEOTIDE SEQUENCE [LARGE SCALE GENOMIC DNA]</scope>
</reference>
<proteinExistence type="predicted"/>
<dbReference type="Proteomes" id="UP000499080">
    <property type="component" value="Unassembled WGS sequence"/>
</dbReference>
<feature type="compositionally biased region" description="Basic and acidic residues" evidence="1">
    <location>
        <begin position="77"/>
        <end position="92"/>
    </location>
</feature>
<accession>A0A4Y2L0X5</accession>
<dbReference type="AlphaFoldDB" id="A0A4Y2L0X5"/>
<gene>
    <name evidence="2" type="ORF">AVEN_58111_1</name>
</gene>
<name>A0A4Y2L0X5_ARAVE</name>
<sequence length="102" mass="11582">MASWQSHGFGAEGIQARDPTPPKPRHSQAFIFPWWISRLGTKESPHLDLRHPRMNGPSNPDYKWGRGSLVAKSRFRGWRDPGSRPDSTEKPITHMGPLRAKS</sequence>
<protein>
    <submittedName>
        <fullName evidence="2">Uncharacterized protein</fullName>
    </submittedName>
</protein>
<feature type="region of interest" description="Disordered" evidence="1">
    <location>
        <begin position="46"/>
        <end position="102"/>
    </location>
</feature>
<feature type="region of interest" description="Disordered" evidence="1">
    <location>
        <begin position="1"/>
        <end position="25"/>
    </location>
</feature>
<keyword evidence="3" id="KW-1185">Reference proteome</keyword>
<evidence type="ECO:0000313" key="3">
    <source>
        <dbReference type="Proteomes" id="UP000499080"/>
    </source>
</evidence>
<evidence type="ECO:0000313" key="2">
    <source>
        <dbReference type="EMBL" id="GBN07276.1"/>
    </source>
</evidence>
<organism evidence="2 3">
    <name type="scientific">Araneus ventricosus</name>
    <name type="common">Orbweaver spider</name>
    <name type="synonym">Epeira ventricosa</name>
    <dbReference type="NCBI Taxonomy" id="182803"/>
    <lineage>
        <taxon>Eukaryota</taxon>
        <taxon>Metazoa</taxon>
        <taxon>Ecdysozoa</taxon>
        <taxon>Arthropoda</taxon>
        <taxon>Chelicerata</taxon>
        <taxon>Arachnida</taxon>
        <taxon>Araneae</taxon>
        <taxon>Araneomorphae</taxon>
        <taxon>Entelegynae</taxon>
        <taxon>Araneoidea</taxon>
        <taxon>Araneidae</taxon>
        <taxon>Araneus</taxon>
    </lineage>
</organism>